<feature type="domain" description="Glycosyl transferase family 1" evidence="1">
    <location>
        <begin position="194"/>
        <end position="359"/>
    </location>
</feature>
<dbReference type="InParanoid" id="A0A2S8STQ4"/>
<dbReference type="SUPFAM" id="SSF53756">
    <property type="entry name" value="UDP-Glycosyltransferase/glycogen phosphorylase"/>
    <property type="match status" value="1"/>
</dbReference>
<comment type="caution">
    <text evidence="3">The sequence shown here is derived from an EMBL/GenBank/DDBJ whole genome shotgun (WGS) entry which is preliminary data.</text>
</comment>
<gene>
    <name evidence="3" type="ORF">B1R32_10628</name>
</gene>
<dbReference type="InterPro" id="IPR050194">
    <property type="entry name" value="Glycosyltransferase_grp1"/>
</dbReference>
<dbReference type="EMBL" id="NIGF01000006">
    <property type="protein sequence ID" value="PQV64184.1"/>
    <property type="molecule type" value="Genomic_DNA"/>
</dbReference>
<name>A0A2S8STQ4_9BACT</name>
<protein>
    <submittedName>
        <fullName evidence="3">Glycosyltransferase involved in cell wall bisynthesis</fullName>
    </submittedName>
</protein>
<keyword evidence="3" id="KW-0808">Transferase</keyword>
<dbReference type="Pfam" id="PF13439">
    <property type="entry name" value="Glyco_transf_4"/>
    <property type="match status" value="1"/>
</dbReference>
<dbReference type="Gene3D" id="3.40.50.2000">
    <property type="entry name" value="Glycogen Phosphorylase B"/>
    <property type="match status" value="2"/>
</dbReference>
<evidence type="ECO:0000313" key="4">
    <source>
        <dbReference type="Proteomes" id="UP000237684"/>
    </source>
</evidence>
<keyword evidence="4" id="KW-1185">Reference proteome</keyword>
<dbReference type="GO" id="GO:0016757">
    <property type="term" value="F:glycosyltransferase activity"/>
    <property type="evidence" value="ECO:0007669"/>
    <property type="project" value="InterPro"/>
</dbReference>
<dbReference type="PANTHER" id="PTHR45947:SF3">
    <property type="entry name" value="SULFOQUINOVOSYL TRANSFERASE SQD2"/>
    <property type="match status" value="1"/>
</dbReference>
<dbReference type="OrthoDB" id="9802525at2"/>
<dbReference type="Proteomes" id="UP000237684">
    <property type="component" value="Unassembled WGS sequence"/>
</dbReference>
<dbReference type="FunCoup" id="A0A2S8STQ4">
    <property type="interactions" value="294"/>
</dbReference>
<dbReference type="Pfam" id="PF00534">
    <property type="entry name" value="Glycos_transf_1"/>
    <property type="match status" value="1"/>
</dbReference>
<proteinExistence type="predicted"/>
<dbReference type="InterPro" id="IPR028098">
    <property type="entry name" value="Glyco_trans_4-like_N"/>
</dbReference>
<sequence length="399" mass="44887">MKIAFFCDAYVPTKNGVATSALTTAQELRSRGHRVIIFAPRFTDYEDDDPDVVRFVAGHWFKARDYPVAFPVLSRIAPRSALLFRQMKFDVVHTHSPFVLGGIGAHWARYNFVPLVWTFHTLYHHYAHYSIASPRTSRAYIMWRVRSMLHKSDRVIAPSHAVERVIKKLFPEAPTQVLPTGVNLQKFAGSDGEAVRRELGFAPDETVLLYVGRMAPEKNLGFLLRALAPLLKTRRAKLLMVGGGPSVESCREMARKMGIEHRVTFTGFIDPQRIADYYAAGDIFAFASRTETQGLSIAEALCAGKPCVVVNAMGAAEALESDGDGFLVPATEARFREACARLIDDPQLRQKMSGRARERAPIFAREKRVDELLDLYETVIEEVARQNPIERLKFNKNGF</sequence>
<accession>A0A2S8STQ4</accession>
<dbReference type="AlphaFoldDB" id="A0A2S8STQ4"/>
<feature type="domain" description="Glycosyltransferase subfamily 4-like N-terminal" evidence="2">
    <location>
        <begin position="15"/>
        <end position="185"/>
    </location>
</feature>
<reference evidence="3 4" key="1">
    <citation type="journal article" date="2018" name="Syst. Appl. Microbiol.">
        <title>Abditibacterium utsteinense sp. nov., the first cultivated member of candidate phylum FBP, isolated from ice-free Antarctic soil samples.</title>
        <authorList>
            <person name="Tahon G."/>
            <person name="Tytgat B."/>
            <person name="Lebbe L."/>
            <person name="Carlier A."/>
            <person name="Willems A."/>
        </authorList>
    </citation>
    <scope>NUCLEOTIDE SEQUENCE [LARGE SCALE GENOMIC DNA]</scope>
    <source>
        <strain evidence="3 4">LMG 29911</strain>
    </source>
</reference>
<dbReference type="CDD" id="cd03817">
    <property type="entry name" value="GT4_UGDG-like"/>
    <property type="match status" value="1"/>
</dbReference>
<evidence type="ECO:0000313" key="3">
    <source>
        <dbReference type="EMBL" id="PQV64184.1"/>
    </source>
</evidence>
<dbReference type="PANTHER" id="PTHR45947">
    <property type="entry name" value="SULFOQUINOVOSYL TRANSFERASE SQD2"/>
    <property type="match status" value="1"/>
</dbReference>
<dbReference type="RefSeq" id="WP_105483328.1">
    <property type="nucleotide sequence ID" value="NZ_NIGF01000006.1"/>
</dbReference>
<evidence type="ECO:0000259" key="1">
    <source>
        <dbReference type="Pfam" id="PF00534"/>
    </source>
</evidence>
<organism evidence="3 4">
    <name type="scientific">Abditibacterium utsteinense</name>
    <dbReference type="NCBI Taxonomy" id="1960156"/>
    <lineage>
        <taxon>Bacteria</taxon>
        <taxon>Pseudomonadati</taxon>
        <taxon>Abditibacteriota</taxon>
        <taxon>Abditibacteriia</taxon>
        <taxon>Abditibacteriales</taxon>
        <taxon>Abditibacteriaceae</taxon>
        <taxon>Abditibacterium</taxon>
    </lineage>
</organism>
<evidence type="ECO:0000259" key="2">
    <source>
        <dbReference type="Pfam" id="PF13439"/>
    </source>
</evidence>
<dbReference type="InterPro" id="IPR001296">
    <property type="entry name" value="Glyco_trans_1"/>
</dbReference>